<accession>A0A134ABI6</accession>
<dbReference type="PANTHER" id="PTHR35867">
    <property type="entry name" value="PROTEIN RSEC"/>
    <property type="match status" value="1"/>
</dbReference>
<evidence type="ECO:0000256" key="1">
    <source>
        <dbReference type="SAM" id="Phobius"/>
    </source>
</evidence>
<comment type="caution">
    <text evidence="2">The sequence shown here is derived from an EMBL/GenBank/DDBJ whole genome shotgun (WGS) entry which is preliminary data.</text>
</comment>
<gene>
    <name evidence="2" type="ORF">HMPREF1863_01543</name>
</gene>
<keyword evidence="3" id="KW-1185">Reference proteome</keyword>
<feature type="transmembrane region" description="Helical" evidence="1">
    <location>
        <begin position="74"/>
        <end position="96"/>
    </location>
</feature>
<dbReference type="RefSeq" id="WP_068369174.1">
    <property type="nucleotide sequence ID" value="NZ_CALTYF010000013.1"/>
</dbReference>
<dbReference type="InterPro" id="IPR026268">
    <property type="entry name" value="RseC"/>
</dbReference>
<protein>
    <submittedName>
        <fullName evidence="2">Positive regulator of sigma(E), RseC/MucC</fullName>
    </submittedName>
</protein>
<evidence type="ECO:0000313" key="3">
    <source>
        <dbReference type="Proteomes" id="UP000070442"/>
    </source>
</evidence>
<keyword evidence="1" id="KW-0812">Transmembrane</keyword>
<dbReference type="OrthoDB" id="1734233at2"/>
<sequence length="138" mass="15008">MIQIGRVLSVNKGMAYMEVTRKGACGSGCATCTSTACESKSEFISVSNDLNAEAGDTVELYVNDHFVLQSIYKVYGIPLAAFLALIFIGQFLLPKSLANRDLYIFGLGALSFVLSFIVLKKADKKNGNRGQLKMIKIL</sequence>
<proteinExistence type="predicted"/>
<dbReference type="STRING" id="755172.HMPREF1863_01543"/>
<dbReference type="PANTHER" id="PTHR35867:SF1">
    <property type="entry name" value="PROTEIN RSEC"/>
    <property type="match status" value="1"/>
</dbReference>
<reference evidence="3" key="1">
    <citation type="submission" date="2016-01" db="EMBL/GenBank/DDBJ databases">
        <authorList>
            <person name="Mitreva M."/>
            <person name="Pepin K.H."/>
            <person name="Mihindukulasuriya K.A."/>
            <person name="Fulton R."/>
            <person name="Fronick C."/>
            <person name="O'Laughlin M."/>
            <person name="Miner T."/>
            <person name="Herter B."/>
            <person name="Rosa B.A."/>
            <person name="Cordes M."/>
            <person name="Tomlinson C."/>
            <person name="Wollam A."/>
            <person name="Palsikar V.B."/>
            <person name="Mardis E.R."/>
            <person name="Wilson R.K."/>
        </authorList>
    </citation>
    <scope>NUCLEOTIDE SEQUENCE [LARGE SCALE GENOMIC DNA]</scope>
    <source>
        <strain evidence="3">DNF00729</strain>
    </source>
</reference>
<dbReference type="Pfam" id="PF04246">
    <property type="entry name" value="RseC_MucC"/>
    <property type="match status" value="1"/>
</dbReference>
<keyword evidence="1" id="KW-0472">Membrane</keyword>
<keyword evidence="1" id="KW-1133">Transmembrane helix</keyword>
<dbReference type="EMBL" id="LSDG01000045">
    <property type="protein sequence ID" value="KXB65035.1"/>
    <property type="molecule type" value="Genomic_DNA"/>
</dbReference>
<evidence type="ECO:0000313" key="2">
    <source>
        <dbReference type="EMBL" id="KXB65035.1"/>
    </source>
</evidence>
<dbReference type="Proteomes" id="UP000070442">
    <property type="component" value="Unassembled WGS sequence"/>
</dbReference>
<feature type="transmembrane region" description="Helical" evidence="1">
    <location>
        <begin position="102"/>
        <end position="119"/>
    </location>
</feature>
<dbReference type="InterPro" id="IPR007359">
    <property type="entry name" value="SigmaE_reg_RseC_MucC"/>
</dbReference>
<dbReference type="PATRIC" id="fig|755172.3.peg.1503"/>
<dbReference type="AlphaFoldDB" id="A0A134ABI6"/>
<dbReference type="PIRSF" id="PIRSF004923">
    <property type="entry name" value="RseC"/>
    <property type="match status" value="1"/>
</dbReference>
<organism evidence="2 3">
    <name type="scientific">Aedoeadaptatus coxii</name>
    <dbReference type="NCBI Taxonomy" id="755172"/>
    <lineage>
        <taxon>Bacteria</taxon>
        <taxon>Bacillati</taxon>
        <taxon>Bacillota</taxon>
        <taxon>Tissierellia</taxon>
        <taxon>Tissierellales</taxon>
        <taxon>Peptoniphilaceae</taxon>
        <taxon>Aedoeadaptatus</taxon>
    </lineage>
</organism>
<name>A0A134ABI6_9FIRM</name>